<keyword evidence="4" id="KW-1185">Reference proteome</keyword>
<protein>
    <submittedName>
        <fullName evidence="3">Uncharacterized protein</fullName>
    </submittedName>
</protein>
<keyword evidence="1" id="KW-0175">Coiled coil</keyword>
<feature type="coiled-coil region" evidence="1">
    <location>
        <begin position="578"/>
        <end position="638"/>
    </location>
</feature>
<organism evidence="3 4">
    <name type="scientific">Taxus chinensis</name>
    <name type="common">Chinese yew</name>
    <name type="synonym">Taxus wallichiana var. chinensis</name>
    <dbReference type="NCBI Taxonomy" id="29808"/>
    <lineage>
        <taxon>Eukaryota</taxon>
        <taxon>Viridiplantae</taxon>
        <taxon>Streptophyta</taxon>
        <taxon>Embryophyta</taxon>
        <taxon>Tracheophyta</taxon>
        <taxon>Spermatophyta</taxon>
        <taxon>Pinopsida</taxon>
        <taxon>Pinidae</taxon>
        <taxon>Conifers II</taxon>
        <taxon>Cupressales</taxon>
        <taxon>Taxaceae</taxon>
        <taxon>Taxus</taxon>
    </lineage>
</organism>
<proteinExistence type="predicted"/>
<comment type="caution">
    <text evidence="3">The sequence shown here is derived from an EMBL/GenBank/DDBJ whole genome shotgun (WGS) entry which is preliminary data.</text>
</comment>
<gene>
    <name evidence="3" type="ORF">KI387_001102</name>
</gene>
<reference evidence="3 4" key="1">
    <citation type="journal article" date="2021" name="Nat. Plants">
        <title>The Taxus genome provides insights into paclitaxel biosynthesis.</title>
        <authorList>
            <person name="Xiong X."/>
            <person name="Gou J."/>
            <person name="Liao Q."/>
            <person name="Li Y."/>
            <person name="Zhou Q."/>
            <person name="Bi G."/>
            <person name="Li C."/>
            <person name="Du R."/>
            <person name="Wang X."/>
            <person name="Sun T."/>
            <person name="Guo L."/>
            <person name="Liang H."/>
            <person name="Lu P."/>
            <person name="Wu Y."/>
            <person name="Zhang Z."/>
            <person name="Ro D.K."/>
            <person name="Shang Y."/>
            <person name="Huang S."/>
            <person name="Yan J."/>
        </authorList>
    </citation>
    <scope>NUCLEOTIDE SEQUENCE [LARGE SCALE GENOMIC DNA]</scope>
    <source>
        <strain evidence="3">Ta-2019</strain>
    </source>
</reference>
<sequence>MATGDKSITQEVESAAIGLQYLNFITEVDAIQNISSAEQASTSTNDSKNAIPNAKRYTNEECHTFLANSPHETINSKEEGLKKTNLDEYLHLKPGISSREECSENSLGTRENLELLEQHSYEIKSVENEIAKEMLGRDTQSECLQIPFNITSSEHNITPGIRPANDTVHNATRSLGVWKPIISKSSVGRTNKIVRTDLKVQSPGSQCIGSRTTKTPYRKKSPLNWFPRKKTESLIERKIRKLQETEGIQESLDETLFGSNIILPRVEREKRAVQAAAKEAMETRKAALVEASWCRILEVARIPCRLAAEELEKAEKKASEALAKAGALGVIMKSNPSSSKHSCEGGSPRTEEGLNNTITASFETAFEVDKEVAAAVKVAFRRLSQHPDSIPLDALGADECECRIRNEDALGVDCNDESKIPKGLDEETCLHEQCFEDDTQLGSEVNGEKDTSDSMRLEAAKLPSENKIFKKLPSNHEVSEDLVKLMMERMKFLSTEELTSLEQIVSTRGLGALLQEQNAEVNAKNRRCGLADMLVKHVSRLEAEKAAASKSSAFSRASKKKICHENISDLGSILVKHTSKLEKEIEEAKRSSKGEERRVRQELGQRVESLDQVLVKRISKLEKEKKEAAATANMFEAQKATKSIRSFTNEHCTLGLADILKKQTPTMKDSFLKGYVNGRGNKDANMIGDIPSSDIKQTNISKRESKDQIESLDKILVKRMSRLEKEKAAAAAFVKAHDAQRSLASTNSEIQDCNGHDFVRTHRMNTQDTTNENASKYSEDGVTSVVEKPGFIHSGNNPNAEIVSQHDSSSVAVPDSASALIKQVSKFHQETGAAKRASTTIPSIRRKEPLHDEKAEESLDKVLVKHVSRLEREKLAASIKQTSGNSSTTSTMSSVVFEGRHPNQHRESQIQSNGVSNPENIETSTKPDADIQGSRCEISHSSCTKSRQVKQGDGNITETSEANPFPLGIKKMSRLEIEKQQAVAFAASGNDPWQRRRNTRDQELQSVWGGVGLGNSLRPHVSKLELEQ</sequence>
<evidence type="ECO:0000313" key="3">
    <source>
        <dbReference type="EMBL" id="KAH9328994.1"/>
    </source>
</evidence>
<dbReference type="EMBL" id="JAHRHJ020000001">
    <property type="protein sequence ID" value="KAH9328994.1"/>
    <property type="molecule type" value="Genomic_DNA"/>
</dbReference>
<accession>A0AA38GUA9</accession>
<evidence type="ECO:0000313" key="4">
    <source>
        <dbReference type="Proteomes" id="UP000824469"/>
    </source>
</evidence>
<dbReference type="OMA" id="NDPWQRR"/>
<dbReference type="AlphaFoldDB" id="A0AA38GUA9"/>
<feature type="non-terminal residue" evidence="3">
    <location>
        <position position="1028"/>
    </location>
</feature>
<dbReference type="Proteomes" id="UP000824469">
    <property type="component" value="Unassembled WGS sequence"/>
</dbReference>
<name>A0AA38GUA9_TAXCH</name>
<evidence type="ECO:0000256" key="1">
    <source>
        <dbReference type="SAM" id="Coils"/>
    </source>
</evidence>
<dbReference type="PANTHER" id="PTHR36325:SF1">
    <property type="entry name" value="MYOSIN-2 HEAVY CHAIN-LIKE PROTEIN"/>
    <property type="match status" value="1"/>
</dbReference>
<feature type="compositionally biased region" description="Polar residues" evidence="2">
    <location>
        <begin position="909"/>
        <end position="926"/>
    </location>
</feature>
<dbReference type="PANTHER" id="PTHR36325">
    <property type="entry name" value="MYOSIN-2 HEAVY CHAIN-LIKE PROTEIN"/>
    <property type="match status" value="1"/>
</dbReference>
<feature type="coiled-coil region" evidence="1">
    <location>
        <begin position="266"/>
        <end position="328"/>
    </location>
</feature>
<feature type="region of interest" description="Disordered" evidence="2">
    <location>
        <begin position="335"/>
        <end position="354"/>
    </location>
</feature>
<feature type="region of interest" description="Disordered" evidence="2">
    <location>
        <begin position="901"/>
        <end position="963"/>
    </location>
</feature>
<evidence type="ECO:0000256" key="2">
    <source>
        <dbReference type="SAM" id="MobiDB-lite"/>
    </source>
</evidence>